<proteinExistence type="predicted"/>
<dbReference type="InterPro" id="IPR008920">
    <property type="entry name" value="TF_FadR/GntR_C"/>
</dbReference>
<dbReference type="Pfam" id="PF00392">
    <property type="entry name" value="GntR"/>
    <property type="match status" value="1"/>
</dbReference>
<dbReference type="InterPro" id="IPR036390">
    <property type="entry name" value="WH_DNA-bd_sf"/>
</dbReference>
<dbReference type="SUPFAM" id="SSF48008">
    <property type="entry name" value="GntR ligand-binding domain-like"/>
    <property type="match status" value="1"/>
</dbReference>
<dbReference type="PANTHER" id="PTHR43537:SF24">
    <property type="entry name" value="GLUCONATE OPERON TRANSCRIPTIONAL REPRESSOR"/>
    <property type="match status" value="1"/>
</dbReference>
<keyword evidence="1" id="KW-0805">Transcription regulation</keyword>
<accession>A0A5P2VZZ6</accession>
<dbReference type="SUPFAM" id="SSF46785">
    <property type="entry name" value="Winged helix' DNA-binding domain"/>
    <property type="match status" value="1"/>
</dbReference>
<protein>
    <submittedName>
        <fullName evidence="4">GntR family transcriptional regulator</fullName>
    </submittedName>
</protein>
<name>A0A5P2VZZ6_9ACTN</name>
<dbReference type="GO" id="GO:0003677">
    <property type="term" value="F:DNA binding"/>
    <property type="evidence" value="ECO:0007669"/>
    <property type="project" value="UniProtKB-KW"/>
</dbReference>
<dbReference type="InterPro" id="IPR000524">
    <property type="entry name" value="Tscrpt_reg_HTH_GntR"/>
</dbReference>
<reference evidence="4 5" key="1">
    <citation type="submission" date="2017-09" db="EMBL/GenBank/DDBJ databases">
        <title>Streptomyces genome completion.</title>
        <authorList>
            <person name="Lee N."/>
            <person name="Cho B.-K."/>
        </authorList>
    </citation>
    <scope>NUCLEOTIDE SEQUENCE [LARGE SCALE GENOMIC DNA]</scope>
    <source>
        <strain evidence="4 5">ATCC 14899</strain>
    </source>
</reference>
<dbReference type="GO" id="GO:0003700">
    <property type="term" value="F:DNA-binding transcription factor activity"/>
    <property type="evidence" value="ECO:0007669"/>
    <property type="project" value="InterPro"/>
</dbReference>
<dbReference type="Proteomes" id="UP000325763">
    <property type="component" value="Chromosome"/>
</dbReference>
<evidence type="ECO:0000313" key="4">
    <source>
        <dbReference type="EMBL" id="QEV37586.1"/>
    </source>
</evidence>
<dbReference type="InterPro" id="IPR036388">
    <property type="entry name" value="WH-like_DNA-bd_sf"/>
</dbReference>
<dbReference type="PANTHER" id="PTHR43537">
    <property type="entry name" value="TRANSCRIPTIONAL REGULATOR, GNTR FAMILY"/>
    <property type="match status" value="1"/>
</dbReference>
<gene>
    <name evidence="4" type="ORF">CP978_02650</name>
</gene>
<dbReference type="EMBL" id="CP023747">
    <property type="protein sequence ID" value="QEV37586.1"/>
    <property type="molecule type" value="Genomic_DNA"/>
</dbReference>
<sequence length="232" mass="25782">MDTVRPAYVPGKHAAKAEAGAPNLLSESAHAALRSRLVRCEIMPGERLSEAELRSSLQLGASPVREAIRRLEFEQLVVIFPRSGTFATEIALKDSRSVMELRLQLEGLAATLACTRGSRAEKEDLAALAERQFRTTDLQECIDLDAAFHRSLYRMTRNDYLITSAEIHFNLALRQWYFCSKVVQTPDWTGVDHRPLAAAIADGDAATADAHIREHVLHDSQQVVTILTDYGL</sequence>
<dbReference type="SMART" id="SM00895">
    <property type="entry name" value="FCD"/>
    <property type="match status" value="1"/>
</dbReference>
<evidence type="ECO:0000313" key="5">
    <source>
        <dbReference type="Proteomes" id="UP000325763"/>
    </source>
</evidence>
<dbReference type="InterPro" id="IPR011711">
    <property type="entry name" value="GntR_C"/>
</dbReference>
<dbReference type="SMART" id="SM00345">
    <property type="entry name" value="HTH_GNTR"/>
    <property type="match status" value="1"/>
</dbReference>
<dbReference type="Pfam" id="PF07729">
    <property type="entry name" value="FCD"/>
    <property type="match status" value="1"/>
</dbReference>
<dbReference type="KEGG" id="snq:CP978_02650"/>
<evidence type="ECO:0000256" key="3">
    <source>
        <dbReference type="ARBA" id="ARBA00023163"/>
    </source>
</evidence>
<dbReference type="Gene3D" id="1.20.120.530">
    <property type="entry name" value="GntR ligand-binding domain-like"/>
    <property type="match status" value="1"/>
</dbReference>
<dbReference type="AlphaFoldDB" id="A0A5P2VZZ6"/>
<keyword evidence="2" id="KW-0238">DNA-binding</keyword>
<evidence type="ECO:0000256" key="2">
    <source>
        <dbReference type="ARBA" id="ARBA00023125"/>
    </source>
</evidence>
<dbReference type="PROSITE" id="PS50949">
    <property type="entry name" value="HTH_GNTR"/>
    <property type="match status" value="1"/>
</dbReference>
<evidence type="ECO:0000256" key="1">
    <source>
        <dbReference type="ARBA" id="ARBA00023015"/>
    </source>
</evidence>
<keyword evidence="3" id="KW-0804">Transcription</keyword>
<dbReference type="Gene3D" id="1.10.10.10">
    <property type="entry name" value="Winged helix-like DNA-binding domain superfamily/Winged helix DNA-binding domain"/>
    <property type="match status" value="1"/>
</dbReference>
<organism evidence="4 5">
    <name type="scientific">Streptomyces nodosus</name>
    <dbReference type="NCBI Taxonomy" id="40318"/>
    <lineage>
        <taxon>Bacteria</taxon>
        <taxon>Bacillati</taxon>
        <taxon>Actinomycetota</taxon>
        <taxon>Actinomycetes</taxon>
        <taxon>Kitasatosporales</taxon>
        <taxon>Streptomycetaceae</taxon>
        <taxon>Streptomyces</taxon>
    </lineage>
</organism>